<dbReference type="EMBL" id="CP011452">
    <property type="protein sequence ID" value="AKH42456.1"/>
    <property type="molecule type" value="Genomic_DNA"/>
</dbReference>
<dbReference type="OrthoDB" id="9800698at2"/>
<dbReference type="InterPro" id="IPR027417">
    <property type="entry name" value="P-loop_NTPase"/>
</dbReference>
<dbReference type="PANTHER" id="PTHR12788:SF10">
    <property type="entry name" value="PROTEIN-TYROSINE SULFOTRANSFERASE"/>
    <property type="match status" value="1"/>
</dbReference>
<dbReference type="SUPFAM" id="SSF52540">
    <property type="entry name" value="P-loop containing nucleoside triphosphate hydrolases"/>
    <property type="match status" value="1"/>
</dbReference>
<dbReference type="InterPro" id="IPR019734">
    <property type="entry name" value="TPR_rpt"/>
</dbReference>
<keyword evidence="2" id="KW-1185">Reference proteome</keyword>
<dbReference type="PROSITE" id="PS50005">
    <property type="entry name" value="TPR"/>
    <property type="match status" value="1"/>
</dbReference>
<dbReference type="Proteomes" id="UP000034392">
    <property type="component" value="Chromosome"/>
</dbReference>
<gene>
    <name evidence="1" type="ORF">WYH_01415</name>
</gene>
<dbReference type="Gene3D" id="1.25.40.10">
    <property type="entry name" value="Tetratricopeptide repeat domain"/>
    <property type="match status" value="1"/>
</dbReference>
<dbReference type="Pfam" id="PF13469">
    <property type="entry name" value="Sulfotransfer_3"/>
    <property type="match status" value="1"/>
</dbReference>
<organism evidence="1 2">
    <name type="scientific">Croceibacterium atlanticum</name>
    <dbReference type="NCBI Taxonomy" id="1267766"/>
    <lineage>
        <taxon>Bacteria</taxon>
        <taxon>Pseudomonadati</taxon>
        <taxon>Pseudomonadota</taxon>
        <taxon>Alphaproteobacteria</taxon>
        <taxon>Sphingomonadales</taxon>
        <taxon>Erythrobacteraceae</taxon>
        <taxon>Croceibacterium</taxon>
    </lineage>
</organism>
<name>A0A0F7KTI9_9SPHN</name>
<dbReference type="SUPFAM" id="SSF48452">
    <property type="entry name" value="TPR-like"/>
    <property type="match status" value="1"/>
</dbReference>
<dbReference type="SMART" id="SM00028">
    <property type="entry name" value="TPR"/>
    <property type="match status" value="2"/>
</dbReference>
<proteinExistence type="predicted"/>
<dbReference type="AlphaFoldDB" id="A0A0F7KTI9"/>
<dbReference type="Pfam" id="PF13181">
    <property type="entry name" value="TPR_8"/>
    <property type="match status" value="1"/>
</dbReference>
<accession>A0A0F7KTI9</accession>
<dbReference type="KEGG" id="aay:WYH_01415"/>
<evidence type="ECO:0000313" key="2">
    <source>
        <dbReference type="Proteomes" id="UP000034392"/>
    </source>
</evidence>
<dbReference type="InterPro" id="IPR026634">
    <property type="entry name" value="TPST-like"/>
</dbReference>
<protein>
    <submittedName>
        <fullName evidence="1">Sulfotransferase domain protein</fullName>
    </submittedName>
</protein>
<sequence length="486" mass="54156">MTAKSPKELILQTIEALTKGRREEALSRLQRLLQEGPASGDFYRSVARLASNIGEIDIALSAAGRFAATEPQTLERKLFYWGQLVEYGRGAIAQTDVAALPETVRSNAAVQHFLGTVASQEGDFGKAEEHLREAIAQGIAPQSWFALAMIKRFSPGDPDLSEMQRLRSEMGRMPEESRAAFFYALGKAYDDCGDFDQAYENYREGAALRKSARPYDPAEVEGLTGTLIDEYSAAGLSLLAPSGVRHSRAIFVNGLPRSGTTLVEQILTTHSAVADGGEINLFRAAVTSTAGIGLAPALAYQNRIGDHADPWGQVARTYERMLEMRFGPDGRIVDKTLLHSRLMGLLLHSLPDARVVWLRRRPADTALSCFRTYFSSEIPWSWSFGDIGHYFRQEDRLYRHWIEQFPDRILTVPYEELVSETENWVGRIAAFVGLEEEPQMHSPHLHKRSVRTASVGQVREPISTSRIGAAEAYQAYMSPFYEAYSN</sequence>
<reference evidence="1" key="1">
    <citation type="submission" date="2015-05" db="EMBL/GenBank/DDBJ databases">
        <title>The complete genome of Altererythrobacter atlanticus strain 26DY36.</title>
        <authorList>
            <person name="Wu Y.-H."/>
            <person name="Cheng H."/>
            <person name="Wu X.-W."/>
        </authorList>
    </citation>
    <scope>NUCLEOTIDE SEQUENCE [LARGE SCALE GENOMIC DNA]</scope>
    <source>
        <strain evidence="1">26DY36</strain>
    </source>
</reference>
<dbReference type="RefSeq" id="WP_046903267.1">
    <property type="nucleotide sequence ID" value="NZ_CP011452.2"/>
</dbReference>
<dbReference type="PANTHER" id="PTHR12788">
    <property type="entry name" value="PROTEIN-TYROSINE SULFOTRANSFERASE 2"/>
    <property type="match status" value="1"/>
</dbReference>
<dbReference type="InterPro" id="IPR011990">
    <property type="entry name" value="TPR-like_helical_dom_sf"/>
</dbReference>
<dbReference type="PATRIC" id="fig|1267766.3.peg.1424"/>
<dbReference type="GO" id="GO:0008476">
    <property type="term" value="F:protein-tyrosine sulfotransferase activity"/>
    <property type="evidence" value="ECO:0007669"/>
    <property type="project" value="InterPro"/>
</dbReference>
<dbReference type="STRING" id="1267766.WYH_01415"/>
<evidence type="ECO:0000313" key="1">
    <source>
        <dbReference type="EMBL" id="AKH42456.1"/>
    </source>
</evidence>
<dbReference type="Gene3D" id="3.40.50.300">
    <property type="entry name" value="P-loop containing nucleotide triphosphate hydrolases"/>
    <property type="match status" value="1"/>
</dbReference>